<comment type="caution">
    <text evidence="2">The sequence shown here is derived from an EMBL/GenBank/DDBJ whole genome shotgun (WGS) entry which is preliminary data.</text>
</comment>
<dbReference type="EMBL" id="JAQQPO010000044">
    <property type="protein sequence ID" value="MDC7961333.1"/>
    <property type="molecule type" value="Genomic_DNA"/>
</dbReference>
<dbReference type="Proteomes" id="UP000266492">
    <property type="component" value="Unassembled WGS sequence"/>
</dbReference>
<accession>A0A395W0B7</accession>
<name>A0A395W0B7_BACOV</name>
<evidence type="ECO:0000313" key="3">
    <source>
        <dbReference type="Proteomes" id="UP000266492"/>
    </source>
</evidence>
<sequence length="71" mass="8237">MFLKLIFLEGKKRKPFFQANPPRKIHIFSSRVSVVKDGYFTTAQTNGNDIAYAWFVWKKGNKGDAVVDWIN</sequence>
<dbReference type="RefSeq" id="WP_118418654.1">
    <property type="nucleotide sequence ID" value="NZ_CAKJYX010000005.1"/>
</dbReference>
<reference evidence="1" key="2">
    <citation type="submission" date="2022-10" db="EMBL/GenBank/DDBJ databases">
        <title>Human gut microbiome strain richness.</title>
        <authorList>
            <person name="Chen-Liaw A."/>
        </authorList>
    </citation>
    <scope>NUCLEOTIDE SEQUENCE</scope>
    <source>
        <strain evidence="1">RTP21484st1_H8_RTP21484_190118</strain>
    </source>
</reference>
<dbReference type="EMBL" id="QRVZ01000006">
    <property type="protein sequence ID" value="RGS84699.1"/>
    <property type="molecule type" value="Genomic_DNA"/>
</dbReference>
<protein>
    <submittedName>
        <fullName evidence="2">Uncharacterized protein</fullName>
    </submittedName>
</protein>
<proteinExistence type="predicted"/>
<reference evidence="2 3" key="1">
    <citation type="submission" date="2018-08" db="EMBL/GenBank/DDBJ databases">
        <title>A genome reference for cultivated species of the human gut microbiota.</title>
        <authorList>
            <person name="Zou Y."/>
            <person name="Xue W."/>
            <person name="Luo G."/>
        </authorList>
    </citation>
    <scope>NUCLEOTIDE SEQUENCE [LARGE SCALE GENOMIC DNA]</scope>
    <source>
        <strain evidence="2 3">AF20-9LB</strain>
    </source>
</reference>
<dbReference type="AlphaFoldDB" id="A0A395W0B7"/>
<evidence type="ECO:0000313" key="1">
    <source>
        <dbReference type="EMBL" id="MDC7961333.1"/>
    </source>
</evidence>
<evidence type="ECO:0000313" key="2">
    <source>
        <dbReference type="EMBL" id="RGS84699.1"/>
    </source>
</evidence>
<gene>
    <name evidence="2" type="ORF">DWX70_10090</name>
    <name evidence="1" type="ORF">PQ628_24350</name>
</gene>
<organism evidence="2 3">
    <name type="scientific">Bacteroides ovatus</name>
    <dbReference type="NCBI Taxonomy" id="28116"/>
    <lineage>
        <taxon>Bacteria</taxon>
        <taxon>Pseudomonadati</taxon>
        <taxon>Bacteroidota</taxon>
        <taxon>Bacteroidia</taxon>
        <taxon>Bacteroidales</taxon>
        <taxon>Bacteroidaceae</taxon>
        <taxon>Bacteroides</taxon>
    </lineage>
</organism>
<dbReference type="Proteomes" id="UP001215078">
    <property type="component" value="Unassembled WGS sequence"/>
</dbReference>